<evidence type="ECO:0000256" key="2">
    <source>
        <dbReference type="SAM" id="Phobius"/>
    </source>
</evidence>
<dbReference type="EMBL" id="BAABAJ010000002">
    <property type="protein sequence ID" value="GAA3899368.1"/>
    <property type="molecule type" value="Genomic_DNA"/>
</dbReference>
<comment type="caution">
    <text evidence="3">The sequence shown here is derived from an EMBL/GenBank/DDBJ whole genome shotgun (WGS) entry which is preliminary data.</text>
</comment>
<feature type="transmembrane region" description="Helical" evidence="2">
    <location>
        <begin position="46"/>
        <end position="70"/>
    </location>
</feature>
<evidence type="ECO:0000313" key="4">
    <source>
        <dbReference type="Proteomes" id="UP001501000"/>
    </source>
</evidence>
<sequence>MSPRLPLPPPPPPAEIRSWSDREARLVDRALAMDELGRRLLGGGRLALFLLWFVLLEFGWSLVGLLLIALGGDQDALTVMIMLFAAVVGLGVLAPAGWMTVRGVRQDRTVRGRLAQWAALDRHGPTDARLRAPLLSLAWLLLSCALCAGGLWVAFAVPAGATREDGGYGLVAYGMGASLILWVTGLIGLTKIVGHYRMANRLTGPNRFTGPDHVTARGRVSDPGRPRDGRSASSEPPRPA</sequence>
<keyword evidence="2" id="KW-0472">Membrane</keyword>
<dbReference type="Proteomes" id="UP001501000">
    <property type="component" value="Unassembled WGS sequence"/>
</dbReference>
<name>A0ABP7LD19_9ACTN</name>
<gene>
    <name evidence="3" type="ORF">GCM10022244_06930</name>
</gene>
<protein>
    <submittedName>
        <fullName evidence="3">Uncharacterized protein</fullName>
    </submittedName>
</protein>
<reference evidence="4" key="1">
    <citation type="journal article" date="2019" name="Int. J. Syst. Evol. Microbiol.">
        <title>The Global Catalogue of Microorganisms (GCM) 10K type strain sequencing project: providing services to taxonomists for standard genome sequencing and annotation.</title>
        <authorList>
            <consortium name="The Broad Institute Genomics Platform"/>
            <consortium name="The Broad Institute Genome Sequencing Center for Infectious Disease"/>
            <person name="Wu L."/>
            <person name="Ma J."/>
        </authorList>
    </citation>
    <scope>NUCLEOTIDE SEQUENCE [LARGE SCALE GENOMIC DNA]</scope>
    <source>
        <strain evidence="4">JCM 16956</strain>
    </source>
</reference>
<feature type="transmembrane region" description="Helical" evidence="2">
    <location>
        <begin position="132"/>
        <end position="155"/>
    </location>
</feature>
<feature type="transmembrane region" description="Helical" evidence="2">
    <location>
        <begin position="167"/>
        <end position="189"/>
    </location>
</feature>
<evidence type="ECO:0000256" key="1">
    <source>
        <dbReference type="SAM" id="MobiDB-lite"/>
    </source>
</evidence>
<keyword evidence="2" id="KW-1133">Transmembrane helix</keyword>
<feature type="transmembrane region" description="Helical" evidence="2">
    <location>
        <begin position="76"/>
        <end position="101"/>
    </location>
</feature>
<dbReference type="RefSeq" id="WP_345278517.1">
    <property type="nucleotide sequence ID" value="NZ_BAABAJ010000002.1"/>
</dbReference>
<keyword evidence="2" id="KW-0812">Transmembrane</keyword>
<evidence type="ECO:0000313" key="3">
    <source>
        <dbReference type="EMBL" id="GAA3899368.1"/>
    </source>
</evidence>
<proteinExistence type="predicted"/>
<keyword evidence="4" id="KW-1185">Reference proteome</keyword>
<feature type="compositionally biased region" description="Basic and acidic residues" evidence="1">
    <location>
        <begin position="219"/>
        <end position="230"/>
    </location>
</feature>
<organism evidence="3 4">
    <name type="scientific">Streptomyces gulbargensis</name>
    <dbReference type="NCBI Taxonomy" id="364901"/>
    <lineage>
        <taxon>Bacteria</taxon>
        <taxon>Bacillati</taxon>
        <taxon>Actinomycetota</taxon>
        <taxon>Actinomycetes</taxon>
        <taxon>Kitasatosporales</taxon>
        <taxon>Streptomycetaceae</taxon>
        <taxon>Streptomyces</taxon>
    </lineage>
</organism>
<feature type="region of interest" description="Disordered" evidence="1">
    <location>
        <begin position="207"/>
        <end position="240"/>
    </location>
</feature>
<accession>A0ABP7LD19</accession>